<keyword evidence="1" id="KW-0732">Signal</keyword>
<reference evidence="2 3" key="1">
    <citation type="submission" date="2016-10" db="EMBL/GenBank/DDBJ databases">
        <title>Silvanigrella aquatica sp. nov., isolated from a freshwater lake located in the Black Forest, Germany, description of Silvanigrellaceae fam. nov., Silvanigrellales ord. nov., reclassification of the order Bdellovibrionales in the class Oligoflexia, reclassification of the families Bacteriovoracaceae and Halobacteriovoraceae in the new order Bacteriovoracales ord. nov., and reclassification of the family Pseudobacteriovoracaceae in the order Oligoflexiales.</title>
        <authorList>
            <person name="Hahn M.W."/>
            <person name="Schmidt J."/>
            <person name="Koll U."/>
            <person name="Rohde M."/>
            <person name="Verbag S."/>
            <person name="Pitt A."/>
            <person name="Nakai R."/>
            <person name="Naganuma T."/>
            <person name="Lang E."/>
        </authorList>
    </citation>
    <scope>NUCLEOTIDE SEQUENCE [LARGE SCALE GENOMIC DNA]</scope>
    <source>
        <strain evidence="2 3">MWH-Nonnen-W8red</strain>
    </source>
</reference>
<sequence>MKYKIFLNYMLLFIFILSNSIAKADEVFVYCADKDKNWKWLKFNNEYVKVLARLSRNPLGFIKRMNAN</sequence>
<feature type="chain" id="PRO_5012611508" evidence="1">
    <location>
        <begin position="25"/>
        <end position="68"/>
    </location>
</feature>
<dbReference type="AlphaFoldDB" id="A0A1L4D0G0"/>
<dbReference type="Proteomes" id="UP000184731">
    <property type="component" value="Chromosome"/>
</dbReference>
<evidence type="ECO:0000313" key="3">
    <source>
        <dbReference type="Proteomes" id="UP000184731"/>
    </source>
</evidence>
<accession>A0A1L4D0G0</accession>
<evidence type="ECO:0000313" key="2">
    <source>
        <dbReference type="EMBL" id="APJ03670.1"/>
    </source>
</evidence>
<evidence type="ECO:0000256" key="1">
    <source>
        <dbReference type="SAM" id="SignalP"/>
    </source>
</evidence>
<keyword evidence="3" id="KW-1185">Reference proteome</keyword>
<gene>
    <name evidence="2" type="ORF">AXG55_07015</name>
</gene>
<name>A0A1L4D0G0_9BACT</name>
<feature type="signal peptide" evidence="1">
    <location>
        <begin position="1"/>
        <end position="24"/>
    </location>
</feature>
<organism evidence="2 3">
    <name type="scientific">Silvanigrella aquatica</name>
    <dbReference type="NCBI Taxonomy" id="1915309"/>
    <lineage>
        <taxon>Bacteria</taxon>
        <taxon>Pseudomonadati</taxon>
        <taxon>Bdellovibrionota</taxon>
        <taxon>Oligoflexia</taxon>
        <taxon>Silvanigrellales</taxon>
        <taxon>Silvanigrellaceae</taxon>
        <taxon>Silvanigrella</taxon>
    </lineage>
</organism>
<dbReference type="EMBL" id="CP017834">
    <property type="protein sequence ID" value="APJ03670.1"/>
    <property type="molecule type" value="Genomic_DNA"/>
</dbReference>
<dbReference type="RefSeq" id="WP_148697410.1">
    <property type="nucleotide sequence ID" value="NZ_CP017834.1"/>
</dbReference>
<dbReference type="KEGG" id="saqi:AXG55_07015"/>
<proteinExistence type="predicted"/>
<protein>
    <submittedName>
        <fullName evidence="2">Uncharacterized protein</fullName>
    </submittedName>
</protein>